<dbReference type="GO" id="GO:0016491">
    <property type="term" value="F:oxidoreductase activity"/>
    <property type="evidence" value="ECO:0007669"/>
    <property type="project" value="UniProtKB-KW"/>
</dbReference>
<keyword evidence="1" id="KW-0479">Metal-binding</keyword>
<dbReference type="GO" id="GO:0046872">
    <property type="term" value="F:metal ion binding"/>
    <property type="evidence" value="ECO:0007669"/>
    <property type="project" value="UniProtKB-KW"/>
</dbReference>
<evidence type="ECO:0000259" key="2">
    <source>
        <dbReference type="PROSITE" id="PS51471"/>
    </source>
</evidence>
<protein>
    <submittedName>
        <fullName evidence="3">BQ5605_C003g02262 protein</fullName>
    </submittedName>
</protein>
<dbReference type="InterPro" id="IPR005123">
    <property type="entry name" value="Oxoglu/Fe-dep_dioxygenase_dom"/>
</dbReference>
<dbReference type="Proteomes" id="UP000249464">
    <property type="component" value="Unassembled WGS sequence"/>
</dbReference>
<evidence type="ECO:0000256" key="1">
    <source>
        <dbReference type="RuleBase" id="RU003682"/>
    </source>
</evidence>
<dbReference type="InterPro" id="IPR026992">
    <property type="entry name" value="DIOX_N"/>
</dbReference>
<dbReference type="EMBL" id="FQNC01000042">
    <property type="protein sequence ID" value="SGY39682.1"/>
    <property type="molecule type" value="Genomic_DNA"/>
</dbReference>
<dbReference type="AlphaFoldDB" id="A0A2X0M5G8"/>
<evidence type="ECO:0000313" key="4">
    <source>
        <dbReference type="Proteomes" id="UP000249464"/>
    </source>
</evidence>
<dbReference type="Pfam" id="PF14226">
    <property type="entry name" value="DIOX_N"/>
    <property type="match status" value="1"/>
</dbReference>
<gene>
    <name evidence="3" type="primary">BQ5605_C003g02262</name>
    <name evidence="3" type="ORF">BQ5605_C003G02262</name>
</gene>
<keyword evidence="1" id="KW-0408">Iron</keyword>
<evidence type="ECO:0000313" key="3">
    <source>
        <dbReference type="EMBL" id="SGY39682.1"/>
    </source>
</evidence>
<sequence>MTVQIRSLPTVSYALHQTSPENFTNQLRDALLSHGFLYLDDIASSFPSWIDSWDQAFSDSRAFFKLPIEEKQKISMLESKHFRGYSGFKVEVTAGKNDLREQIDFGPETPPHPETPSNLFLSLYGPNLFPTSTQVPHFRSSILTFRSQLLTISQTLLHFIAQSITPSPNLIEKHWYPLSETARDRELAECEPDYSRMKVVRYPVVRKEEEDEGALGVGAHKDGGGLTLLAQDQTGGLQVQAWDGVWIDVTPKKYALVINIGQVLERLTCGVYSATTHRVLPTFGTEPRLSIPFFFSPTLQAHLTPLDPLKDLHPSVLDHLEASTSEKVSEVKKNDLHEEVFGKMAWRGISRSHGDVWERWYGKDVDPVGGPEVVS</sequence>
<proteinExistence type="inferred from homology"/>
<dbReference type="InterPro" id="IPR027443">
    <property type="entry name" value="IPNS-like_sf"/>
</dbReference>
<keyword evidence="4" id="KW-1185">Reference proteome</keyword>
<dbReference type="STRING" id="796604.A0A2X0M5G8"/>
<feature type="domain" description="Fe2OG dioxygenase" evidence="2">
    <location>
        <begin position="193"/>
        <end position="297"/>
    </location>
</feature>
<dbReference type="PANTHER" id="PTHR47990">
    <property type="entry name" value="2-OXOGLUTARATE (2OG) AND FE(II)-DEPENDENT OXYGENASE SUPERFAMILY PROTEIN-RELATED"/>
    <property type="match status" value="1"/>
</dbReference>
<dbReference type="SUPFAM" id="SSF51197">
    <property type="entry name" value="Clavaminate synthase-like"/>
    <property type="match status" value="1"/>
</dbReference>
<name>A0A2X0M5G8_9BASI</name>
<comment type="similarity">
    <text evidence="1">Belongs to the iron/ascorbate-dependent oxidoreductase family.</text>
</comment>
<dbReference type="Pfam" id="PF03171">
    <property type="entry name" value="2OG-FeII_Oxy"/>
    <property type="match status" value="1"/>
</dbReference>
<dbReference type="PROSITE" id="PS51471">
    <property type="entry name" value="FE2OG_OXY"/>
    <property type="match status" value="1"/>
</dbReference>
<organism evidence="3 4">
    <name type="scientific">Microbotryum silenes-dioicae</name>
    <dbReference type="NCBI Taxonomy" id="796604"/>
    <lineage>
        <taxon>Eukaryota</taxon>
        <taxon>Fungi</taxon>
        <taxon>Dikarya</taxon>
        <taxon>Basidiomycota</taxon>
        <taxon>Pucciniomycotina</taxon>
        <taxon>Microbotryomycetes</taxon>
        <taxon>Microbotryales</taxon>
        <taxon>Microbotryaceae</taxon>
        <taxon>Microbotryum</taxon>
    </lineage>
</organism>
<dbReference type="Gene3D" id="2.60.120.330">
    <property type="entry name" value="B-lactam Antibiotic, Isopenicillin N Synthase, Chain"/>
    <property type="match status" value="1"/>
</dbReference>
<reference evidence="3 4" key="1">
    <citation type="submission" date="2016-11" db="EMBL/GenBank/DDBJ databases">
        <authorList>
            <person name="Jaros S."/>
            <person name="Januszkiewicz K."/>
            <person name="Wedrychowicz H."/>
        </authorList>
    </citation>
    <scope>NUCLEOTIDE SEQUENCE [LARGE SCALE GENOMIC DNA]</scope>
</reference>
<keyword evidence="1" id="KW-0560">Oxidoreductase</keyword>
<accession>A0A2X0M5G8</accession>
<dbReference type="InterPro" id="IPR050231">
    <property type="entry name" value="Iron_ascorbate_oxido_reductase"/>
</dbReference>
<dbReference type="InterPro" id="IPR044861">
    <property type="entry name" value="IPNS-like_FE2OG_OXY"/>
</dbReference>